<feature type="domain" description="Methyl-accepting transducer" evidence="3">
    <location>
        <begin position="259"/>
        <end position="481"/>
    </location>
</feature>
<reference evidence="6 7" key="1">
    <citation type="submission" date="2016-10" db="EMBL/GenBank/DDBJ databases">
        <authorList>
            <person name="de Groot N.N."/>
        </authorList>
    </citation>
    <scope>NUCLEOTIDE SEQUENCE [LARGE SCALE GENOMIC DNA]</scope>
    <source>
        <strain evidence="6 7">DSM 16077</strain>
    </source>
</reference>
<dbReference type="Gene3D" id="3.30.450.20">
    <property type="entry name" value="PAS domain"/>
    <property type="match status" value="2"/>
</dbReference>
<dbReference type="PROSITE" id="PS50111">
    <property type="entry name" value="CHEMOTAXIS_TRANSDUC_2"/>
    <property type="match status" value="1"/>
</dbReference>
<dbReference type="STRING" id="144026.SAMN04488568_11341"/>
<feature type="domain" description="T-SNARE coiled-coil homology" evidence="5">
    <location>
        <begin position="411"/>
        <end position="473"/>
    </location>
</feature>
<dbReference type="InterPro" id="IPR013656">
    <property type="entry name" value="PAS_4"/>
</dbReference>
<gene>
    <name evidence="6" type="ORF">SAMN04488568_11341</name>
</gene>
<feature type="domain" description="PAC" evidence="4">
    <location>
        <begin position="206"/>
        <end position="258"/>
    </location>
</feature>
<dbReference type="InterPro" id="IPR000727">
    <property type="entry name" value="T_SNARE_dom"/>
</dbReference>
<keyword evidence="7" id="KW-1185">Reference proteome</keyword>
<accession>A0A1G9TYF0</accession>
<evidence type="ECO:0000256" key="1">
    <source>
        <dbReference type="ARBA" id="ARBA00029447"/>
    </source>
</evidence>
<dbReference type="InterPro" id="IPR004090">
    <property type="entry name" value="Chemotax_Me-accpt_rcpt"/>
</dbReference>
<dbReference type="AlphaFoldDB" id="A0A1G9TYF0"/>
<dbReference type="OrthoDB" id="489241at2"/>
<dbReference type="InterPro" id="IPR013655">
    <property type="entry name" value="PAS_fold_3"/>
</dbReference>
<dbReference type="GO" id="GO:0004888">
    <property type="term" value="F:transmembrane signaling receptor activity"/>
    <property type="evidence" value="ECO:0007669"/>
    <property type="project" value="InterPro"/>
</dbReference>
<name>A0A1G9TYF0_9PROT</name>
<dbReference type="Pfam" id="PF00015">
    <property type="entry name" value="MCPsignal"/>
    <property type="match status" value="1"/>
</dbReference>
<evidence type="ECO:0000259" key="3">
    <source>
        <dbReference type="PROSITE" id="PS50111"/>
    </source>
</evidence>
<dbReference type="InterPro" id="IPR004089">
    <property type="entry name" value="MCPsignal_dom"/>
</dbReference>
<dbReference type="InterPro" id="IPR001610">
    <property type="entry name" value="PAC"/>
</dbReference>
<evidence type="ECO:0000256" key="2">
    <source>
        <dbReference type="PROSITE-ProRule" id="PRU00284"/>
    </source>
</evidence>
<dbReference type="SMART" id="SM00091">
    <property type="entry name" value="PAS"/>
    <property type="match status" value="2"/>
</dbReference>
<dbReference type="GO" id="GO:0007165">
    <property type="term" value="P:signal transduction"/>
    <property type="evidence" value="ECO:0007669"/>
    <property type="project" value="UniProtKB-KW"/>
</dbReference>
<dbReference type="PROSITE" id="PS50113">
    <property type="entry name" value="PAC"/>
    <property type="match status" value="2"/>
</dbReference>
<proteinExistence type="inferred from homology"/>
<dbReference type="InterPro" id="IPR050903">
    <property type="entry name" value="Bact_Chemotaxis_MeTrfase"/>
</dbReference>
<dbReference type="PANTHER" id="PTHR24422">
    <property type="entry name" value="CHEMOTAXIS PROTEIN METHYLTRANSFERASE"/>
    <property type="match status" value="1"/>
</dbReference>
<evidence type="ECO:0000259" key="4">
    <source>
        <dbReference type="PROSITE" id="PS50113"/>
    </source>
</evidence>
<evidence type="ECO:0000313" key="6">
    <source>
        <dbReference type="EMBL" id="SDM52275.1"/>
    </source>
</evidence>
<dbReference type="GO" id="GO:0006935">
    <property type="term" value="P:chemotaxis"/>
    <property type="evidence" value="ECO:0007669"/>
    <property type="project" value="InterPro"/>
</dbReference>
<dbReference type="RefSeq" id="WP_091770586.1">
    <property type="nucleotide sequence ID" value="NZ_FNHG01000013.1"/>
</dbReference>
<dbReference type="InterPro" id="IPR000700">
    <property type="entry name" value="PAS-assoc_C"/>
</dbReference>
<dbReference type="InterPro" id="IPR000014">
    <property type="entry name" value="PAS"/>
</dbReference>
<evidence type="ECO:0000259" key="5">
    <source>
        <dbReference type="PROSITE" id="PS50192"/>
    </source>
</evidence>
<dbReference type="PANTHER" id="PTHR24422:SF10">
    <property type="entry name" value="CHEMOTAXIS PROTEIN METHYLTRANSFERASE 2"/>
    <property type="match status" value="1"/>
</dbReference>
<evidence type="ECO:0000313" key="7">
    <source>
        <dbReference type="Proteomes" id="UP000199759"/>
    </source>
</evidence>
<dbReference type="Pfam" id="PF08447">
    <property type="entry name" value="PAS_3"/>
    <property type="match status" value="1"/>
</dbReference>
<dbReference type="SUPFAM" id="SSF55785">
    <property type="entry name" value="PYP-like sensor domain (PAS domain)"/>
    <property type="match status" value="2"/>
</dbReference>
<comment type="similarity">
    <text evidence="1">Belongs to the methyl-accepting chemotaxis (MCP) protein family.</text>
</comment>
<dbReference type="SMART" id="SM00283">
    <property type="entry name" value="MA"/>
    <property type="match status" value="1"/>
</dbReference>
<dbReference type="Pfam" id="PF08448">
    <property type="entry name" value="PAS_4"/>
    <property type="match status" value="1"/>
</dbReference>
<dbReference type="Proteomes" id="UP000199759">
    <property type="component" value="Unassembled WGS sequence"/>
</dbReference>
<dbReference type="InterPro" id="IPR035965">
    <property type="entry name" value="PAS-like_dom_sf"/>
</dbReference>
<dbReference type="PRINTS" id="PR00260">
    <property type="entry name" value="CHEMTRNSDUCR"/>
</dbReference>
<dbReference type="SMART" id="SM00086">
    <property type="entry name" value="PAC"/>
    <property type="match status" value="2"/>
</dbReference>
<dbReference type="PROSITE" id="PS50192">
    <property type="entry name" value="T_SNARE"/>
    <property type="match status" value="1"/>
</dbReference>
<dbReference type="SUPFAM" id="SSF58104">
    <property type="entry name" value="Methyl-accepting chemotaxis protein (MCP) signaling domain"/>
    <property type="match status" value="1"/>
</dbReference>
<dbReference type="CDD" id="cd00130">
    <property type="entry name" value="PAS"/>
    <property type="match status" value="2"/>
</dbReference>
<dbReference type="GO" id="GO:0016020">
    <property type="term" value="C:membrane"/>
    <property type="evidence" value="ECO:0007669"/>
    <property type="project" value="InterPro"/>
</dbReference>
<dbReference type="NCBIfam" id="TIGR00229">
    <property type="entry name" value="sensory_box"/>
    <property type="match status" value="2"/>
</dbReference>
<organism evidence="6 7">
    <name type="scientific">Maricaulis salignorans</name>
    <dbReference type="NCBI Taxonomy" id="144026"/>
    <lineage>
        <taxon>Bacteria</taxon>
        <taxon>Pseudomonadati</taxon>
        <taxon>Pseudomonadota</taxon>
        <taxon>Alphaproteobacteria</taxon>
        <taxon>Maricaulales</taxon>
        <taxon>Maricaulaceae</taxon>
        <taxon>Maricaulis</taxon>
    </lineage>
</organism>
<sequence length="495" mass="52572">MKSFLKLGGGDARATLEALGRSLAIIEFKPDGTILTANANFLDAMGYGLAEIAGRHHSLFVDPAERESDAYRQFWAKLGKGEFNAAEFRRVAKGGREIWIQASYNPILDGSGNVCKVVKFATDITQQKLNAAHAQGQIDAIHSSQAVIEFELDGTVLTANENFLGALGYRLDEIAGKHHSMFVPVSERDSDAYRKFWDELRAGQFQSAEFLRIGKGGREVWIQATYNPIRDMNGNIYRVIKFATDITAQVELRHQRAAAQKSIDTDLDGIAVSVTQTAGQATTVSSTSEQTSAAVQSIAAGIEEMAASANEIGSQLVRATEITRNAVNMATQTSDVMGGLAESAARINEVISLINDISEQTNLLALNATIEAARAGEAGKGFAVVASEVKGLANQTAKATDGIASQIAHVQKATNDAVDAIASISKTIAEIDEVASSVASAVEEQSCVTREISGNMQEVAAGVDAITSGIREIANASQSIDTATKNVRQASQAMG</sequence>
<protein>
    <submittedName>
        <fullName evidence="6">Methyl-accepting chemotaxis sensory transducer with Pas/Pac sensor</fullName>
    </submittedName>
</protein>
<keyword evidence="2" id="KW-0807">Transducer</keyword>
<feature type="domain" description="PAC" evidence="4">
    <location>
        <begin position="84"/>
        <end position="136"/>
    </location>
</feature>
<dbReference type="EMBL" id="FNHG01000013">
    <property type="protein sequence ID" value="SDM52275.1"/>
    <property type="molecule type" value="Genomic_DNA"/>
</dbReference>
<dbReference type="Gene3D" id="1.10.287.950">
    <property type="entry name" value="Methyl-accepting chemotaxis protein"/>
    <property type="match status" value="1"/>
</dbReference>